<dbReference type="Proteomes" id="UP000054359">
    <property type="component" value="Unassembled WGS sequence"/>
</dbReference>
<evidence type="ECO:0000313" key="3">
    <source>
        <dbReference type="Proteomes" id="UP000054359"/>
    </source>
</evidence>
<keyword evidence="1" id="KW-0472">Membrane</keyword>
<keyword evidence="1" id="KW-0812">Transmembrane</keyword>
<sequence>QFLEVSVALDQVLLLKVVFLKYLPFILLMTAQKA</sequence>
<accession>A0A087SXI3</accession>
<evidence type="ECO:0000313" key="2">
    <source>
        <dbReference type="EMBL" id="KFM57572.1"/>
    </source>
</evidence>
<gene>
    <name evidence="2" type="ORF">X975_08056</name>
</gene>
<proteinExistence type="predicted"/>
<name>A0A087SXI3_STEMI</name>
<reference evidence="2 3" key="1">
    <citation type="submission" date="2013-11" db="EMBL/GenBank/DDBJ databases">
        <title>Genome sequencing of Stegodyphus mimosarum.</title>
        <authorList>
            <person name="Bechsgaard J."/>
        </authorList>
    </citation>
    <scope>NUCLEOTIDE SEQUENCE [LARGE SCALE GENOMIC DNA]</scope>
</reference>
<keyword evidence="1" id="KW-1133">Transmembrane helix</keyword>
<feature type="non-terminal residue" evidence="2">
    <location>
        <position position="34"/>
    </location>
</feature>
<keyword evidence="3" id="KW-1185">Reference proteome</keyword>
<evidence type="ECO:0000256" key="1">
    <source>
        <dbReference type="SAM" id="Phobius"/>
    </source>
</evidence>
<organism evidence="2 3">
    <name type="scientific">Stegodyphus mimosarum</name>
    <name type="common">African social velvet spider</name>
    <dbReference type="NCBI Taxonomy" id="407821"/>
    <lineage>
        <taxon>Eukaryota</taxon>
        <taxon>Metazoa</taxon>
        <taxon>Ecdysozoa</taxon>
        <taxon>Arthropoda</taxon>
        <taxon>Chelicerata</taxon>
        <taxon>Arachnida</taxon>
        <taxon>Araneae</taxon>
        <taxon>Araneomorphae</taxon>
        <taxon>Entelegynae</taxon>
        <taxon>Eresoidea</taxon>
        <taxon>Eresidae</taxon>
        <taxon>Stegodyphus</taxon>
    </lineage>
</organism>
<feature type="non-terminal residue" evidence="2">
    <location>
        <position position="1"/>
    </location>
</feature>
<dbReference type="EMBL" id="KK112404">
    <property type="protein sequence ID" value="KFM57572.1"/>
    <property type="molecule type" value="Genomic_DNA"/>
</dbReference>
<feature type="transmembrane region" description="Helical" evidence="1">
    <location>
        <begin position="12"/>
        <end position="31"/>
    </location>
</feature>
<dbReference type="AlphaFoldDB" id="A0A087SXI3"/>
<protein>
    <submittedName>
        <fullName evidence="2">Uncharacterized protein</fullName>
    </submittedName>
</protein>